<feature type="compositionally biased region" description="Basic and acidic residues" evidence="2">
    <location>
        <begin position="706"/>
        <end position="716"/>
    </location>
</feature>
<feature type="compositionally biased region" description="Basic and acidic residues" evidence="2">
    <location>
        <begin position="576"/>
        <end position="613"/>
    </location>
</feature>
<feature type="coiled-coil region" evidence="1">
    <location>
        <begin position="311"/>
        <end position="345"/>
    </location>
</feature>
<feature type="coiled-coil region" evidence="1">
    <location>
        <begin position="448"/>
        <end position="479"/>
    </location>
</feature>
<dbReference type="OrthoDB" id="10042846at2759"/>
<sequence>MNRIGPSGAIHLAINKNLDGHGIFWQSKENNKPGSKKIDYKTRKLRHPIRQPNEEEIFAQMEAQKEEEKKKFNKSNKDFIKQNRQRFKSKSQEQQVHPGTQIRPGTVTLTQDQLTALLASLGKTGIAADKDSPIKIKIDAASNKIEVEQMDHNQNRNKTDLKQVDKRHEQADSDSEAEIGIGALLEQQNKETKQAHQKKSSEHNVSFGNTQVVETKQESRADNAQGSDNLPVNIPWKHLTVAERKRLQWAREKAELQQEYNPWGKPGAGAPTKKQEETETVSHQPTTSHLVPTSNQNTARSFVDPEMQRKQEGIAREIAQLQREIQEMEKRKKVEEDRILRELKERQKVAETKANVNAEVNDSRKVKDRDAQVDDLKENVKNMNQGRLERNQKNHDMKKQNENVDDRGESLIEPQLDNSVKIVTRASPRLATGPATGLRLGDTQEELLSKKEMERKKWIAELDQQREEQRIKKQLEKERDKTGVQDQWADRFVYHKTFEQISPRHAQASQKMKEQSYAPAQAKQSEAALESHAPPAAMRSSIVVGTGTLNDKRYDGTKAEEKKKWLQELEMQREEQGLAKLAQKERDKQEDGTWADRYRTDNSKQVTHQDGRQNEGVWMDPHPSQNRRHRGTVEGSGATEGVWLDPYPSDHKKLHPQSNEVPHVGQPHRQEPHRTNSAPDSTLPPLQKETEQPSHIRGQGLFIDPVTRREQEEKRKAQLAHQAKVKAQIEEKERKKKEEKMKKMQEDLEEERKLQMERDLMNRQTEFEQKKLRDREELRQKQIDVLKSALDEAQEKAVEDKNVRRLQHLQQHGHDVSQLKAKYKESSATSCPQLKSPVVASALQNSELSSVIREELPASPRKKEFEMSSIPGLGYDVTETLNRQTQPASPPSYLPVDLNGTSRFDPAELSDRNLGQTYSFDPYIENRVLTPSRFRDPARPTDLSDSPRREFGTQTLELKDLKALLEKLPEDVQIEYKMKVEEALREKESVKHAPSRKVHTRVVEEVKEARKPKVKAVQSAPKEKTLGIKERPDWNQRRRKTVVKNSEKDPFYEEKREEAEARRLKRERQLMYLQELNRERIPNLSKSPGRSPRAPSPEPVKEVGERGRKTQKRLPPTDTLKDTSPNVVALLNEDRKKKISPRSASPPIPSIKHKAHGVADPANDPYHYINSYLRNSQGENRYGDVPLEPHSDEFVPFMRTTEVLDPSRADEPVEISRENSRMERARRAYYENLHPANKGKKVDIYQDSERETALKASQNLAGATYVTPRQDMILQQLSSLKRTLMQRQKELEDYMLPSELEHEAMRG</sequence>
<feature type="region of interest" description="Disordered" evidence="2">
    <location>
        <begin position="503"/>
        <end position="558"/>
    </location>
</feature>
<dbReference type="RefSeq" id="XP_055882882.1">
    <property type="nucleotide sequence ID" value="XM_056026907.1"/>
</dbReference>
<evidence type="ECO:0000313" key="5">
    <source>
        <dbReference type="RefSeq" id="XP_055882882.1"/>
    </source>
</evidence>
<feature type="compositionally biased region" description="Basic and acidic residues" evidence="2">
    <location>
        <begin position="148"/>
        <end position="171"/>
    </location>
</feature>
<dbReference type="PANTHER" id="PTHR22736:SF2">
    <property type="entry name" value="COILED-COIL DOMAIN-CONTAINING PROTEIN 66"/>
    <property type="match status" value="1"/>
</dbReference>
<gene>
    <name evidence="5" type="primary">LOC106078137</name>
</gene>
<keyword evidence="4" id="KW-1185">Reference proteome</keyword>
<proteinExistence type="predicted"/>
<feature type="region of interest" description="Disordered" evidence="2">
    <location>
        <begin position="1005"/>
        <end position="1062"/>
    </location>
</feature>
<reference evidence="5" key="1">
    <citation type="submission" date="2025-08" db="UniProtKB">
        <authorList>
            <consortium name="RefSeq"/>
        </authorList>
    </citation>
    <scope>IDENTIFICATION</scope>
</reference>
<protein>
    <submittedName>
        <fullName evidence="5">Coiled-coil domain-containing protein 66-like isoform X1</fullName>
    </submittedName>
</protein>
<dbReference type="Proteomes" id="UP001165740">
    <property type="component" value="Chromosome 4"/>
</dbReference>
<dbReference type="InterPro" id="IPR039183">
    <property type="entry name" value="CCD66"/>
</dbReference>
<organism evidence="4 5">
    <name type="scientific">Biomphalaria glabrata</name>
    <name type="common">Bloodfluke planorb</name>
    <name type="synonym">Freshwater snail</name>
    <dbReference type="NCBI Taxonomy" id="6526"/>
    <lineage>
        <taxon>Eukaryota</taxon>
        <taxon>Metazoa</taxon>
        <taxon>Spiralia</taxon>
        <taxon>Lophotrochozoa</taxon>
        <taxon>Mollusca</taxon>
        <taxon>Gastropoda</taxon>
        <taxon>Heterobranchia</taxon>
        <taxon>Euthyneura</taxon>
        <taxon>Panpulmonata</taxon>
        <taxon>Hygrophila</taxon>
        <taxon>Lymnaeoidea</taxon>
        <taxon>Planorbidae</taxon>
        <taxon>Biomphalaria</taxon>
    </lineage>
</organism>
<feature type="region of interest" description="Disordered" evidence="2">
    <location>
        <begin position="261"/>
        <end position="296"/>
    </location>
</feature>
<dbReference type="GeneID" id="106078137"/>
<name>A0A9W3A6D3_BIOGL</name>
<accession>A0A9W3A6D3</accession>
<feature type="compositionally biased region" description="Basic and acidic residues" evidence="2">
    <location>
        <begin position="361"/>
        <end position="380"/>
    </location>
</feature>
<feature type="region of interest" description="Disordered" evidence="2">
    <location>
        <begin position="148"/>
        <end position="177"/>
    </location>
</feature>
<dbReference type="GO" id="GO:0005874">
    <property type="term" value="C:microtubule"/>
    <property type="evidence" value="ECO:0007669"/>
    <property type="project" value="TreeGrafter"/>
</dbReference>
<feature type="compositionally biased region" description="Basic and acidic residues" evidence="2">
    <location>
        <begin position="1021"/>
        <end position="1036"/>
    </location>
</feature>
<feature type="compositionally biased region" description="Basic and acidic residues" evidence="2">
    <location>
        <begin position="387"/>
        <end position="410"/>
    </location>
</feature>
<feature type="compositionally biased region" description="Basic and acidic residues" evidence="2">
    <location>
        <begin position="727"/>
        <end position="751"/>
    </location>
</feature>
<feature type="compositionally biased region" description="Basic and acidic residues" evidence="2">
    <location>
        <begin position="1099"/>
        <end position="1108"/>
    </location>
</feature>
<feature type="region of interest" description="Disordered" evidence="2">
    <location>
        <begin position="189"/>
        <end position="208"/>
    </location>
</feature>
<feature type="compositionally biased region" description="Polar residues" evidence="2">
    <location>
        <begin position="281"/>
        <end position="296"/>
    </location>
</feature>
<evidence type="ECO:0000256" key="2">
    <source>
        <dbReference type="SAM" id="MobiDB-lite"/>
    </source>
</evidence>
<dbReference type="PANTHER" id="PTHR22736">
    <property type="entry name" value="COILED-COIL DOMAIN-CONTAINING PROTEIN 66"/>
    <property type="match status" value="1"/>
</dbReference>
<feature type="domain" description="CCDC66" evidence="3">
    <location>
        <begin position="674"/>
        <end position="818"/>
    </location>
</feature>
<dbReference type="GO" id="GO:0005929">
    <property type="term" value="C:cilium"/>
    <property type="evidence" value="ECO:0007669"/>
    <property type="project" value="TreeGrafter"/>
</dbReference>
<feature type="compositionally biased region" description="Basic and acidic residues" evidence="2">
    <location>
        <begin position="189"/>
        <end position="202"/>
    </location>
</feature>
<dbReference type="GO" id="GO:0060271">
    <property type="term" value="P:cilium assembly"/>
    <property type="evidence" value="ECO:0007669"/>
    <property type="project" value="TreeGrafter"/>
</dbReference>
<evidence type="ECO:0000259" key="3">
    <source>
        <dbReference type="Pfam" id="PF15236"/>
    </source>
</evidence>
<dbReference type="Pfam" id="PF15236">
    <property type="entry name" value="CCDC66"/>
    <property type="match status" value="1"/>
</dbReference>
<evidence type="ECO:0000313" key="4">
    <source>
        <dbReference type="Proteomes" id="UP001165740"/>
    </source>
</evidence>
<feature type="region of interest" description="Disordered" evidence="2">
    <location>
        <begin position="354"/>
        <end position="415"/>
    </location>
</feature>
<feature type="region of interest" description="Disordered" evidence="2">
    <location>
        <begin position="576"/>
        <end position="751"/>
    </location>
</feature>
<feature type="region of interest" description="Disordered" evidence="2">
    <location>
        <begin position="1076"/>
        <end position="1156"/>
    </location>
</feature>
<dbReference type="GO" id="GO:0008017">
    <property type="term" value="F:microtubule binding"/>
    <property type="evidence" value="ECO:0007669"/>
    <property type="project" value="TreeGrafter"/>
</dbReference>
<evidence type="ECO:0000256" key="1">
    <source>
        <dbReference type="SAM" id="Coils"/>
    </source>
</evidence>
<dbReference type="InterPro" id="IPR040467">
    <property type="entry name" value="CCDC66_dom"/>
</dbReference>
<feature type="compositionally biased region" description="Basic and acidic residues" evidence="2">
    <location>
        <begin position="1045"/>
        <end position="1062"/>
    </location>
</feature>
<keyword evidence="1" id="KW-0175">Coiled coil</keyword>
<dbReference type="OMA" id="SSENDWA"/>